<keyword evidence="1" id="KW-0472">Membrane</keyword>
<dbReference type="SUPFAM" id="SSF109604">
    <property type="entry name" value="HD-domain/PDEase-like"/>
    <property type="match status" value="1"/>
</dbReference>
<evidence type="ECO:0000313" key="3">
    <source>
        <dbReference type="EMBL" id="RHA69589.1"/>
    </source>
</evidence>
<feature type="transmembrane region" description="Helical" evidence="1">
    <location>
        <begin position="76"/>
        <end position="93"/>
    </location>
</feature>
<sequence length="397" mass="45362">MNDRFVIKRGWNQVCMFIVTIAAILLLCAKQQILLDQILGIVCVAMIWFVLFLFFIEHDRAEGLISHNRETDFKKVLYSYTAAAVVVVFASYFPEFVKPLVFVPLIIAAFVSERLALITGIFWDSMICLVMGLHSQELILYCLLTIFGVILAGTAEEATKQEKKLIWYEVLLFCLSVLLPVTFYYLTYQEVHFVLLLWGIGEGAISVLWLQFGYPHFSHLREQEVNDILTDIIDDTYPLVRELSNFSKQEYQHARRVSRLAASCARVAGADEKTCAAAGFYYRIGIMEGEPLTESGIRIAQEHCFPEDVIRIISEYDGETAPPSSIESAIVHMVNGLVKKIEVFDSYTMASEWNQDMVIYQTLNEYSASGIYDQSGLGMNMFLKIREYLVNEETFFF</sequence>
<evidence type="ECO:0000256" key="1">
    <source>
        <dbReference type="SAM" id="Phobius"/>
    </source>
</evidence>
<dbReference type="PANTHER" id="PTHR36442:SF1">
    <property type="entry name" value="CYCLIC-DI-AMP PHOSPHODIESTERASE PGPH"/>
    <property type="match status" value="1"/>
</dbReference>
<proteinExistence type="predicted"/>
<keyword evidence="1" id="KW-0812">Transmembrane</keyword>
<keyword evidence="1" id="KW-1133">Transmembrane helix</keyword>
<name>A0A173RDS1_9FIRM</name>
<dbReference type="PANTHER" id="PTHR36442">
    <property type="entry name" value="CYCLIC-DI-AMP PHOSPHODIESTERASE PGPH"/>
    <property type="match status" value="1"/>
</dbReference>
<feature type="transmembrane region" description="Helical" evidence="1">
    <location>
        <begin position="38"/>
        <end position="56"/>
    </location>
</feature>
<feature type="transmembrane region" description="Helical" evidence="1">
    <location>
        <begin position="166"/>
        <end position="186"/>
    </location>
</feature>
<dbReference type="Proteomes" id="UP000095350">
    <property type="component" value="Unassembled WGS sequence"/>
</dbReference>
<feature type="transmembrane region" description="Helical" evidence="1">
    <location>
        <begin position="6"/>
        <end position="26"/>
    </location>
</feature>
<dbReference type="EMBL" id="CYXZ01000002">
    <property type="protein sequence ID" value="CUM75886.1"/>
    <property type="molecule type" value="Genomic_DNA"/>
</dbReference>
<feature type="transmembrane region" description="Helical" evidence="1">
    <location>
        <begin position="138"/>
        <end position="154"/>
    </location>
</feature>
<dbReference type="AlphaFoldDB" id="A0A173RDS1"/>
<dbReference type="PaxDb" id="166486-ERS852572_00336"/>
<dbReference type="EMBL" id="QSFP01000002">
    <property type="protein sequence ID" value="RHA69589.1"/>
    <property type="molecule type" value="Genomic_DNA"/>
</dbReference>
<evidence type="ECO:0000313" key="5">
    <source>
        <dbReference type="Proteomes" id="UP000284465"/>
    </source>
</evidence>
<dbReference type="Gene3D" id="1.10.3210.10">
    <property type="entry name" value="Hypothetical protein af1432"/>
    <property type="match status" value="1"/>
</dbReference>
<evidence type="ECO:0008006" key="6">
    <source>
        <dbReference type="Google" id="ProtNLM"/>
    </source>
</evidence>
<evidence type="ECO:0000313" key="4">
    <source>
        <dbReference type="Proteomes" id="UP000095350"/>
    </source>
</evidence>
<protein>
    <recommendedName>
        <fullName evidence="6">HD domain-containing protein</fullName>
    </recommendedName>
</protein>
<accession>A0A173RDS1</accession>
<gene>
    <name evidence="3" type="ORF">DW927_01885</name>
    <name evidence="2" type="ORF">ERS852572_00336</name>
</gene>
<dbReference type="Proteomes" id="UP000284465">
    <property type="component" value="Unassembled WGS sequence"/>
</dbReference>
<dbReference type="InterPro" id="IPR052722">
    <property type="entry name" value="PgpH_phosphodiesterase"/>
</dbReference>
<dbReference type="RefSeq" id="WP_006858314.1">
    <property type="nucleotide sequence ID" value="NZ_CABIYH010000002.1"/>
</dbReference>
<reference evidence="2 4" key="1">
    <citation type="submission" date="2015-09" db="EMBL/GenBank/DDBJ databases">
        <authorList>
            <consortium name="Pathogen Informatics"/>
        </authorList>
    </citation>
    <scope>NUCLEOTIDE SEQUENCE [LARGE SCALE GENOMIC DNA]</scope>
    <source>
        <strain evidence="2 4">2789STDY5834960</strain>
    </source>
</reference>
<evidence type="ECO:0000313" key="2">
    <source>
        <dbReference type="EMBL" id="CUM75886.1"/>
    </source>
</evidence>
<dbReference type="OrthoDB" id="9806952at2"/>
<organism evidence="2 4">
    <name type="scientific">Roseburia intestinalis</name>
    <dbReference type="NCBI Taxonomy" id="166486"/>
    <lineage>
        <taxon>Bacteria</taxon>
        <taxon>Bacillati</taxon>
        <taxon>Bacillota</taxon>
        <taxon>Clostridia</taxon>
        <taxon>Lachnospirales</taxon>
        <taxon>Lachnospiraceae</taxon>
        <taxon>Roseburia</taxon>
    </lineage>
</organism>
<feature type="transmembrane region" description="Helical" evidence="1">
    <location>
        <begin position="100"/>
        <end position="123"/>
    </location>
</feature>
<reference evidence="3 5" key="2">
    <citation type="submission" date="2018-08" db="EMBL/GenBank/DDBJ databases">
        <title>A genome reference for cultivated species of the human gut microbiota.</title>
        <authorList>
            <person name="Zou Y."/>
            <person name="Xue W."/>
            <person name="Luo G."/>
        </authorList>
    </citation>
    <scope>NUCLEOTIDE SEQUENCE [LARGE SCALE GENOMIC DNA]</scope>
    <source>
        <strain evidence="3 5">AM43-11</strain>
    </source>
</reference>
<dbReference type="GeneID" id="61433218"/>
<dbReference type="STRING" id="166486.ERS852572_00336"/>
<feature type="transmembrane region" description="Helical" evidence="1">
    <location>
        <begin position="192"/>
        <end position="212"/>
    </location>
</feature>